<proteinExistence type="predicted"/>
<dbReference type="InterPro" id="IPR009057">
    <property type="entry name" value="Homeodomain-like_sf"/>
</dbReference>
<dbReference type="SUPFAM" id="SSF46689">
    <property type="entry name" value="Homeodomain-like"/>
    <property type="match status" value="1"/>
</dbReference>
<evidence type="ECO:0000313" key="2">
    <source>
        <dbReference type="Proteomes" id="UP001597267"/>
    </source>
</evidence>
<organism evidence="1 2">
    <name type="scientific">Agrilactobacillus yilanensis</name>
    <dbReference type="NCBI Taxonomy" id="2485997"/>
    <lineage>
        <taxon>Bacteria</taxon>
        <taxon>Bacillati</taxon>
        <taxon>Bacillota</taxon>
        <taxon>Bacilli</taxon>
        <taxon>Lactobacillales</taxon>
        <taxon>Lactobacillaceae</taxon>
        <taxon>Agrilactobacillus</taxon>
    </lineage>
</organism>
<dbReference type="RefSeq" id="WP_125715599.1">
    <property type="nucleotide sequence ID" value="NZ_JBHTOP010000029.1"/>
</dbReference>
<protein>
    <submittedName>
        <fullName evidence="1">TetR/AcrR family transcriptional regulator</fullName>
    </submittedName>
</protein>
<dbReference type="Gene3D" id="1.10.357.10">
    <property type="entry name" value="Tetracycline Repressor, domain 2"/>
    <property type="match status" value="1"/>
</dbReference>
<accession>A0ABW4JCI5</accession>
<sequence length="181" mass="21332">MMGDHRFERTDNEIKRTFIQELLSVSFEDMTITKLANACLIERTTFYSHYESLYTLAAAVIDDQLKVIEDFLVESLRQHNNPNFHQYQFMNEHFVEYFNANRDIIQKVRLIPLGTNSFDARCRRLFKAHYSRVISFSENSFTIYLMVNLAMSDVDYVLNNGHAPSLDELRKGLKQMNIMLN</sequence>
<reference evidence="2" key="1">
    <citation type="journal article" date="2019" name="Int. J. Syst. Evol. Microbiol.">
        <title>The Global Catalogue of Microorganisms (GCM) 10K type strain sequencing project: providing services to taxonomists for standard genome sequencing and annotation.</title>
        <authorList>
            <consortium name="The Broad Institute Genomics Platform"/>
            <consortium name="The Broad Institute Genome Sequencing Center for Infectious Disease"/>
            <person name="Wu L."/>
            <person name="Ma J."/>
        </authorList>
    </citation>
    <scope>NUCLEOTIDE SEQUENCE [LARGE SCALE GENOMIC DNA]</scope>
    <source>
        <strain evidence="2">CCM 8896</strain>
    </source>
</reference>
<comment type="caution">
    <text evidence="1">The sequence shown here is derived from an EMBL/GenBank/DDBJ whole genome shotgun (WGS) entry which is preliminary data.</text>
</comment>
<gene>
    <name evidence="1" type="ORF">ACFQ5M_13495</name>
</gene>
<dbReference type="Proteomes" id="UP001597267">
    <property type="component" value="Unassembled WGS sequence"/>
</dbReference>
<name>A0ABW4JCI5_9LACO</name>
<evidence type="ECO:0000313" key="1">
    <source>
        <dbReference type="EMBL" id="MFD1673073.1"/>
    </source>
</evidence>
<dbReference type="EMBL" id="JBHTOP010000029">
    <property type="protein sequence ID" value="MFD1673073.1"/>
    <property type="molecule type" value="Genomic_DNA"/>
</dbReference>
<keyword evidence="2" id="KW-1185">Reference proteome</keyword>